<evidence type="ECO:0000313" key="1">
    <source>
        <dbReference type="EMBL" id="JAD84122.1"/>
    </source>
</evidence>
<reference evidence="1" key="2">
    <citation type="journal article" date="2015" name="Data Brief">
        <title>Shoot transcriptome of the giant reed, Arundo donax.</title>
        <authorList>
            <person name="Barrero R.A."/>
            <person name="Guerrero F.D."/>
            <person name="Moolhuijzen P."/>
            <person name="Goolsby J.A."/>
            <person name="Tidwell J."/>
            <person name="Bellgard S.E."/>
            <person name="Bellgard M.I."/>
        </authorList>
    </citation>
    <scope>NUCLEOTIDE SEQUENCE</scope>
    <source>
        <tissue evidence="1">Shoot tissue taken approximately 20 cm above the soil surface</tissue>
    </source>
</reference>
<proteinExistence type="predicted"/>
<protein>
    <submittedName>
        <fullName evidence="1">Uncharacterized protein</fullName>
    </submittedName>
</protein>
<dbReference type="AlphaFoldDB" id="A0A0A9DK51"/>
<accession>A0A0A9DK51</accession>
<dbReference type="EMBL" id="GBRH01213773">
    <property type="protein sequence ID" value="JAD84122.1"/>
    <property type="molecule type" value="Transcribed_RNA"/>
</dbReference>
<organism evidence="1">
    <name type="scientific">Arundo donax</name>
    <name type="common">Giant reed</name>
    <name type="synonym">Donax arundinaceus</name>
    <dbReference type="NCBI Taxonomy" id="35708"/>
    <lineage>
        <taxon>Eukaryota</taxon>
        <taxon>Viridiplantae</taxon>
        <taxon>Streptophyta</taxon>
        <taxon>Embryophyta</taxon>
        <taxon>Tracheophyta</taxon>
        <taxon>Spermatophyta</taxon>
        <taxon>Magnoliopsida</taxon>
        <taxon>Liliopsida</taxon>
        <taxon>Poales</taxon>
        <taxon>Poaceae</taxon>
        <taxon>PACMAD clade</taxon>
        <taxon>Arundinoideae</taxon>
        <taxon>Arundineae</taxon>
        <taxon>Arundo</taxon>
    </lineage>
</organism>
<sequence>MSSYHNSRPGHNPISMSRTILLPFASRYPYLGQEMSRQSDGHGWT</sequence>
<reference evidence="1" key="1">
    <citation type="submission" date="2014-09" db="EMBL/GenBank/DDBJ databases">
        <authorList>
            <person name="Magalhaes I.L.F."/>
            <person name="Oliveira U."/>
            <person name="Santos F.R."/>
            <person name="Vidigal T.H.D.A."/>
            <person name="Brescovit A.D."/>
            <person name="Santos A.J."/>
        </authorList>
    </citation>
    <scope>NUCLEOTIDE SEQUENCE</scope>
    <source>
        <tissue evidence="1">Shoot tissue taken approximately 20 cm above the soil surface</tissue>
    </source>
</reference>
<name>A0A0A9DK51_ARUDO</name>